<feature type="region of interest" description="Disordered" evidence="1">
    <location>
        <begin position="278"/>
        <end position="327"/>
    </location>
</feature>
<evidence type="ECO:0000256" key="1">
    <source>
        <dbReference type="SAM" id="MobiDB-lite"/>
    </source>
</evidence>
<evidence type="ECO:0000313" key="2">
    <source>
        <dbReference type="EMBL" id="AUV81022.1"/>
    </source>
</evidence>
<dbReference type="RefSeq" id="WP_103424710.1">
    <property type="nucleotide sequence ID" value="NZ_CP026309.1"/>
</dbReference>
<dbReference type="AlphaFoldDB" id="A0A2I8VGH6"/>
<organism evidence="2 3">
    <name type="scientific">Salinigranum rubrum</name>
    <dbReference type="NCBI Taxonomy" id="755307"/>
    <lineage>
        <taxon>Archaea</taxon>
        <taxon>Methanobacteriati</taxon>
        <taxon>Methanobacteriota</taxon>
        <taxon>Stenosarchaea group</taxon>
        <taxon>Halobacteria</taxon>
        <taxon>Halobacteriales</taxon>
        <taxon>Haloferacaceae</taxon>
        <taxon>Salinigranum</taxon>
    </lineage>
</organism>
<dbReference type="Pfam" id="PF23957">
    <property type="entry name" value="DUF7286"/>
    <property type="match status" value="1"/>
</dbReference>
<dbReference type="OrthoDB" id="124691at2157"/>
<name>A0A2I8VGH6_9EURY</name>
<reference evidence="2 3" key="1">
    <citation type="submission" date="2018-01" db="EMBL/GenBank/DDBJ databases">
        <title>Complete genome sequence of Salinigranum rubrum GX10T, an extremely halophilic archaeon isolated from a marine solar saltern.</title>
        <authorList>
            <person name="Han S."/>
        </authorList>
    </citation>
    <scope>NUCLEOTIDE SEQUENCE [LARGE SCALE GENOMIC DNA]</scope>
    <source>
        <strain evidence="2 3">GX10</strain>
    </source>
</reference>
<keyword evidence="3" id="KW-1185">Reference proteome</keyword>
<dbReference type="EMBL" id="CP026309">
    <property type="protein sequence ID" value="AUV81022.1"/>
    <property type="molecule type" value="Genomic_DNA"/>
</dbReference>
<proteinExistence type="predicted"/>
<dbReference type="InterPro" id="IPR055710">
    <property type="entry name" value="DUF7286"/>
</dbReference>
<dbReference type="GeneID" id="35591336"/>
<feature type="region of interest" description="Disordered" evidence="1">
    <location>
        <begin position="976"/>
        <end position="1019"/>
    </location>
</feature>
<gene>
    <name evidence="2" type="ORF">C2R22_04560</name>
</gene>
<dbReference type="KEGG" id="srub:C2R22_04560"/>
<protein>
    <submittedName>
        <fullName evidence="2">Uncharacterized protein</fullName>
    </submittedName>
</protein>
<evidence type="ECO:0000313" key="3">
    <source>
        <dbReference type="Proteomes" id="UP000236584"/>
    </source>
</evidence>
<dbReference type="Proteomes" id="UP000236584">
    <property type="component" value="Chromosome"/>
</dbReference>
<accession>A0A2I8VGH6</accession>
<sequence>MRLADDTRGRVPFALIGVLLLLGSTTYASTLATGNPRVDRDAEVAMDRAAAASETALRTAVSRAARDAARTPVVDPAANTWGDVVNDSRPFRDSLRIRIYVAARESFERASYSRGDVVAAASLPATPTAEALDRGLDRVRVRSVENGTSLEVRLSNVSVVAREQGTVVARETTNWTVIVATPVLALHDRTVGFEESLARGPLEGPGLGRRLTARLYPLAWARGYGQWGGAPVSNVVSTRHVGVATNGAVLELQQAAYGHADPTGRAAQRTALARFAQQEARAGLSTPGTSLATSVAPPPTVDPDDAPRQVPRLARSDAPTPEKRVDVGVNDTADGAYAALQEGDSGPSLDEVLERAYRVNLTLRTQATLVETEPWPRPRPPRPDVTLVNESVTSRATVEPGSASLPARPPNATRFRAETRHVAVSHTLRWTWARGNTTFESTATVRERYAVGVAVDGSLPALPGTPDRPVVPVFEEGGALDGPNLGDVPSEADGFLADRGGVRSIAETRALDGPDALDRNGTVTGDRPADLREWVTADLLALNRAVRNASTSVRMGDAATGRANPSANLSARLATRRDALVDAPTQYDGAADRARVAVRAAYLARVDARLSDRSDAAAGANDRLESVLRDRGVDLDGWATEVMSTRTDTSPDPYSVGGPLGGEDAFVPQGGPPYLDVQGVDRTDAAWSTRHGTEYPLRTRNVNVFTVPYGDAVDAVFETTETETVRLHTAAVTLRAAERAEESMPATRRDALDEGVSRSLDHVGSRTREVLRRETTLSYSDADRAVDDAFATWNRTSARALAVTNGSFVPRVVNEAGLDGREAARVRVHLRAAVAKARDSEKTRVEREYVDDAASAVREFSKAAATEAVGAAVGNGTDRLAKRTKGKAVVLPAGLPLLPTPTNWYATVNVWDVHVRGYYPRFAVRTTRGGPGKTVTYVRDGGCATLDIDEDGSEEKLGCASRVDVSVRTVVLVAVPPGKTGVGDTDGQAVEDSPGWDEPYPWEENPEEQYRPPVGRLSP</sequence>